<evidence type="ECO:0000256" key="1">
    <source>
        <dbReference type="SAM" id="MobiDB-lite"/>
    </source>
</evidence>
<sequence>MAYQNMMETLREGPFVTFLVELMALISLKDTKHVHDVIKHAKDVVHFYVSNNLFKWLKWPLIQVVQDVTNFIAVNETDVVQSHAKMMYRILLERREALAEDLNNITDYAQSLYDPWEGKNLFDAVKSFGEYPNSKNDGYWTCNNLIEAFLSPMHRLREGEARGTLIEMVNDALLARFPQYKIEDLRRFSGESDELDRDQAHSTREDSSEKTKHIQGKRIKKRKNSKRHNRQKRRHRKTNLESTTQSRNYRRQYRPRTEYEYPLLRHMKPITVPTTIQRRYHIVTSNYHFRQMNYQLPTTRHYVNLMTRPTKSMSDDKKRYAKKAKIHSKVSYKRRMNNDDDRSLAVPGSMEEVKDKALFYHKMKERFKAMREAKIGKMKAEMLKKVVEGSSYSDEEEDLKKKLVQALVIGNKTVGVSSTQPKL</sequence>
<reference evidence="2 3" key="1">
    <citation type="journal article" date="2017" name="BMC Biol.">
        <title>Genomic innovations, transcriptional plasticity and gene loss underlying the evolution and divergence of two highly polyphagous and invasive Helicoverpa pest species.</title>
        <authorList>
            <person name="Pearce S.L."/>
            <person name="Clarke D.F."/>
            <person name="East P.D."/>
            <person name="Elfekih S."/>
            <person name="Gordon K.H."/>
            <person name="Jermiin L.S."/>
            <person name="McGaughran A."/>
            <person name="Oakeshott J.G."/>
            <person name="Papanikolaou A."/>
            <person name="Perera O.P."/>
            <person name="Rane R.V."/>
            <person name="Richards S."/>
            <person name="Tay W.T."/>
            <person name="Walsh T.K."/>
            <person name="Anderson A."/>
            <person name="Anderson C.J."/>
            <person name="Asgari S."/>
            <person name="Board P.G."/>
            <person name="Bretschneider A."/>
            <person name="Campbell P.M."/>
            <person name="Chertemps T."/>
            <person name="Christeller J.T."/>
            <person name="Coppin C.W."/>
            <person name="Downes S.J."/>
            <person name="Duan G."/>
            <person name="Farnsworth C.A."/>
            <person name="Good R.T."/>
            <person name="Han L.B."/>
            <person name="Han Y.C."/>
            <person name="Hatje K."/>
            <person name="Horne I."/>
            <person name="Huang Y.P."/>
            <person name="Hughes D.S."/>
            <person name="Jacquin-Joly E."/>
            <person name="James W."/>
            <person name="Jhangiani S."/>
            <person name="Kollmar M."/>
            <person name="Kuwar S.S."/>
            <person name="Li S."/>
            <person name="Liu N.Y."/>
            <person name="Maibeche M.T."/>
            <person name="Miller J.R."/>
            <person name="Montagne N."/>
            <person name="Perry T."/>
            <person name="Qu J."/>
            <person name="Song S.V."/>
            <person name="Sutton G.G."/>
            <person name="Vogel H."/>
            <person name="Walenz B.P."/>
            <person name="Xu W."/>
            <person name="Zhang H.J."/>
            <person name="Zou Z."/>
            <person name="Batterham P."/>
            <person name="Edwards O.R."/>
            <person name="Feyereisen R."/>
            <person name="Gibbs R.A."/>
            <person name="Heckel D.G."/>
            <person name="McGrath A."/>
            <person name="Robin C."/>
            <person name="Scherer S.E."/>
            <person name="Worley K.C."/>
            <person name="Wu Y.D."/>
        </authorList>
    </citation>
    <scope>NUCLEOTIDE SEQUENCE [LARGE SCALE GENOMIC DNA]</scope>
    <source>
        <strain evidence="2">Harm_GR_Male_#8</strain>
        <tissue evidence="2">Whole organism</tissue>
    </source>
</reference>
<keyword evidence="3" id="KW-1185">Reference proteome</keyword>
<evidence type="ECO:0000313" key="2">
    <source>
        <dbReference type="EMBL" id="PZC72188.1"/>
    </source>
</evidence>
<dbReference type="AlphaFoldDB" id="A0A2W1BAU2"/>
<feature type="region of interest" description="Disordered" evidence="1">
    <location>
        <begin position="191"/>
        <end position="253"/>
    </location>
</feature>
<name>A0A2W1BAU2_HELAM</name>
<feature type="compositionally biased region" description="Basic and acidic residues" evidence="1">
    <location>
        <begin position="197"/>
        <end position="212"/>
    </location>
</feature>
<proteinExistence type="predicted"/>
<dbReference type="OrthoDB" id="6930132at2759"/>
<evidence type="ECO:0000313" key="3">
    <source>
        <dbReference type="Proteomes" id="UP000249218"/>
    </source>
</evidence>
<feature type="compositionally biased region" description="Basic residues" evidence="1">
    <location>
        <begin position="213"/>
        <end position="237"/>
    </location>
</feature>
<protein>
    <submittedName>
        <fullName evidence="2">Uncharacterized protein</fullName>
    </submittedName>
</protein>
<dbReference type="Proteomes" id="UP000249218">
    <property type="component" value="Unassembled WGS sequence"/>
</dbReference>
<organism evidence="2 3">
    <name type="scientific">Helicoverpa armigera</name>
    <name type="common">Cotton bollworm</name>
    <name type="synonym">Heliothis armigera</name>
    <dbReference type="NCBI Taxonomy" id="29058"/>
    <lineage>
        <taxon>Eukaryota</taxon>
        <taxon>Metazoa</taxon>
        <taxon>Ecdysozoa</taxon>
        <taxon>Arthropoda</taxon>
        <taxon>Hexapoda</taxon>
        <taxon>Insecta</taxon>
        <taxon>Pterygota</taxon>
        <taxon>Neoptera</taxon>
        <taxon>Endopterygota</taxon>
        <taxon>Lepidoptera</taxon>
        <taxon>Glossata</taxon>
        <taxon>Ditrysia</taxon>
        <taxon>Noctuoidea</taxon>
        <taxon>Noctuidae</taxon>
        <taxon>Heliothinae</taxon>
        <taxon>Helicoverpa</taxon>
    </lineage>
</organism>
<accession>A0A2W1BAU2</accession>
<dbReference type="EMBL" id="KZ150211">
    <property type="protein sequence ID" value="PZC72188.1"/>
    <property type="molecule type" value="Genomic_DNA"/>
</dbReference>
<gene>
    <name evidence="2" type="primary">HaOG211778</name>
    <name evidence="2" type="ORF">B5X24_HaOG211778</name>
</gene>